<evidence type="ECO:0000313" key="9">
    <source>
        <dbReference type="Proteomes" id="UP000648239"/>
    </source>
</evidence>
<dbReference type="SUPFAM" id="SSF46689">
    <property type="entry name" value="Homeodomain-like"/>
    <property type="match status" value="1"/>
</dbReference>
<keyword evidence="2" id="KW-0067">ATP-binding</keyword>
<dbReference type="GO" id="GO:0043565">
    <property type="term" value="F:sequence-specific DNA binding"/>
    <property type="evidence" value="ECO:0007669"/>
    <property type="project" value="InterPro"/>
</dbReference>
<dbReference type="FunFam" id="3.40.50.300:FF:000006">
    <property type="entry name" value="DNA-binding transcriptional regulator NtrC"/>
    <property type="match status" value="1"/>
</dbReference>
<keyword evidence="6" id="KW-0804">Transcription</keyword>
<dbReference type="GO" id="GO:0006355">
    <property type="term" value="P:regulation of DNA-templated transcription"/>
    <property type="evidence" value="ECO:0007669"/>
    <property type="project" value="InterPro"/>
</dbReference>
<evidence type="ECO:0000256" key="4">
    <source>
        <dbReference type="ARBA" id="ARBA00023125"/>
    </source>
</evidence>
<dbReference type="Pfam" id="PF00158">
    <property type="entry name" value="Sigma54_activat"/>
    <property type="match status" value="1"/>
</dbReference>
<keyword evidence="1" id="KW-0547">Nucleotide-binding</keyword>
<dbReference type="SUPFAM" id="SSF52540">
    <property type="entry name" value="P-loop containing nucleoside triphosphate hydrolases"/>
    <property type="match status" value="1"/>
</dbReference>
<evidence type="ECO:0000256" key="1">
    <source>
        <dbReference type="ARBA" id="ARBA00022741"/>
    </source>
</evidence>
<dbReference type="PROSITE" id="PS00676">
    <property type="entry name" value="SIGMA54_INTERACT_2"/>
    <property type="match status" value="1"/>
</dbReference>
<dbReference type="InterPro" id="IPR002078">
    <property type="entry name" value="Sigma_54_int"/>
</dbReference>
<name>A0A8J6Y7J0_9BACT</name>
<dbReference type="InterPro" id="IPR058031">
    <property type="entry name" value="AAA_lid_NorR"/>
</dbReference>
<evidence type="ECO:0000313" key="8">
    <source>
        <dbReference type="EMBL" id="MBD3867436.1"/>
    </source>
</evidence>
<dbReference type="InterPro" id="IPR025944">
    <property type="entry name" value="Sigma_54_int_dom_CS"/>
</dbReference>
<dbReference type="Pfam" id="PF02954">
    <property type="entry name" value="HTH_8"/>
    <property type="match status" value="1"/>
</dbReference>
<dbReference type="Gene3D" id="1.10.10.60">
    <property type="entry name" value="Homeodomain-like"/>
    <property type="match status" value="1"/>
</dbReference>
<reference evidence="8 9" key="1">
    <citation type="submission" date="2020-08" db="EMBL/GenBank/DDBJ databases">
        <title>Acidobacteriota in marine sediments use diverse sulfur dissimilation pathways.</title>
        <authorList>
            <person name="Wasmund K."/>
        </authorList>
    </citation>
    <scope>NUCLEOTIDE SEQUENCE [LARGE SCALE GENOMIC DNA]</scope>
    <source>
        <strain evidence="8">MAG AM4</strain>
    </source>
</reference>
<dbReference type="InterPro" id="IPR025943">
    <property type="entry name" value="Sigma_54_int_dom_ATP-bd_2"/>
</dbReference>
<protein>
    <submittedName>
        <fullName evidence="8">Sigma-54-dependent Fis family transcriptional regulator</fullName>
    </submittedName>
</protein>
<dbReference type="EMBL" id="JACXWD010000010">
    <property type="protein sequence ID" value="MBD3867436.1"/>
    <property type="molecule type" value="Genomic_DNA"/>
</dbReference>
<dbReference type="InterPro" id="IPR009057">
    <property type="entry name" value="Homeodomain-like_sf"/>
</dbReference>
<dbReference type="SMART" id="SM00382">
    <property type="entry name" value="AAA"/>
    <property type="match status" value="1"/>
</dbReference>
<dbReference type="Proteomes" id="UP000648239">
    <property type="component" value="Unassembled WGS sequence"/>
</dbReference>
<dbReference type="InterPro" id="IPR002197">
    <property type="entry name" value="HTH_Fis"/>
</dbReference>
<evidence type="ECO:0000259" key="7">
    <source>
        <dbReference type="PROSITE" id="PS50045"/>
    </source>
</evidence>
<dbReference type="PANTHER" id="PTHR32071:SF57">
    <property type="entry name" value="C4-DICARBOXYLATE TRANSPORT TRANSCRIPTIONAL REGULATORY PROTEIN DCTD"/>
    <property type="match status" value="1"/>
</dbReference>
<accession>A0A8J6Y7J0</accession>
<evidence type="ECO:0000256" key="2">
    <source>
        <dbReference type="ARBA" id="ARBA00022840"/>
    </source>
</evidence>
<keyword evidence="5" id="KW-0010">Activator</keyword>
<dbReference type="PROSITE" id="PS50045">
    <property type="entry name" value="SIGMA54_INTERACT_4"/>
    <property type="match status" value="1"/>
</dbReference>
<evidence type="ECO:0000256" key="6">
    <source>
        <dbReference type="ARBA" id="ARBA00023163"/>
    </source>
</evidence>
<dbReference type="Gene3D" id="1.10.8.60">
    <property type="match status" value="1"/>
</dbReference>
<dbReference type="PROSITE" id="PS00688">
    <property type="entry name" value="SIGMA54_INTERACT_3"/>
    <property type="match status" value="1"/>
</dbReference>
<sequence length="322" mass="35386">MTLEPITKSKQHDPFEAFIGCSDTILSLIDTVREVARTDSTVLITGEGGTGKGLMARTIHAASDRSGKPFVTANCVVHSRALLHSELFGEDRDQGSSDGGVKRGRFELASGGTLFLDEIGDIFPETQMLLLRILEERTFERVGGGTTLAADVRLIAAANRDLQLDIAEGAFRSELYYRLNVIPVRMPPLRERRDDVPLLANHFLARYVGRHGKPVDTIDPAAMELMTAYSWPGNVRELETVVERSVVLSRSKEIVPDDLPQALQQPGRGPAIPGRGTLLEIEAVRITEALSEAEGNKKLAARKLGIHRSTLYKKIEKLGLNR</sequence>
<keyword evidence="3" id="KW-0805">Transcription regulation</keyword>
<dbReference type="Gene3D" id="3.40.50.300">
    <property type="entry name" value="P-loop containing nucleotide triphosphate hydrolases"/>
    <property type="match status" value="1"/>
</dbReference>
<dbReference type="AlphaFoldDB" id="A0A8J6Y7J0"/>
<dbReference type="Pfam" id="PF25601">
    <property type="entry name" value="AAA_lid_14"/>
    <property type="match status" value="1"/>
</dbReference>
<feature type="domain" description="Sigma-54 factor interaction" evidence="7">
    <location>
        <begin position="18"/>
        <end position="247"/>
    </location>
</feature>
<keyword evidence="4" id="KW-0238">DNA-binding</keyword>
<dbReference type="PANTHER" id="PTHR32071">
    <property type="entry name" value="TRANSCRIPTIONAL REGULATORY PROTEIN"/>
    <property type="match status" value="1"/>
</dbReference>
<dbReference type="CDD" id="cd00009">
    <property type="entry name" value="AAA"/>
    <property type="match status" value="1"/>
</dbReference>
<dbReference type="FunFam" id="1.10.8.60:FF:000014">
    <property type="entry name" value="DNA-binding transcriptional regulator NtrC"/>
    <property type="match status" value="1"/>
</dbReference>
<organism evidence="8 9">
    <name type="scientific">Candidatus Polarisedimenticola svalbardensis</name>
    <dbReference type="NCBI Taxonomy" id="2886004"/>
    <lineage>
        <taxon>Bacteria</taxon>
        <taxon>Pseudomonadati</taxon>
        <taxon>Acidobacteriota</taxon>
        <taxon>Candidatus Polarisedimenticolia</taxon>
        <taxon>Candidatus Polarisedimenticolales</taxon>
        <taxon>Candidatus Polarisedimenticolaceae</taxon>
        <taxon>Candidatus Polarisedimenticola</taxon>
    </lineage>
</organism>
<proteinExistence type="predicted"/>
<dbReference type="InterPro" id="IPR027417">
    <property type="entry name" value="P-loop_NTPase"/>
</dbReference>
<evidence type="ECO:0000256" key="5">
    <source>
        <dbReference type="ARBA" id="ARBA00023159"/>
    </source>
</evidence>
<comment type="caution">
    <text evidence="8">The sequence shown here is derived from an EMBL/GenBank/DDBJ whole genome shotgun (WGS) entry which is preliminary data.</text>
</comment>
<dbReference type="PRINTS" id="PR01590">
    <property type="entry name" value="HTHFIS"/>
</dbReference>
<evidence type="ECO:0000256" key="3">
    <source>
        <dbReference type="ARBA" id="ARBA00023015"/>
    </source>
</evidence>
<dbReference type="GO" id="GO:0005524">
    <property type="term" value="F:ATP binding"/>
    <property type="evidence" value="ECO:0007669"/>
    <property type="project" value="UniProtKB-KW"/>
</dbReference>
<dbReference type="InterPro" id="IPR003593">
    <property type="entry name" value="AAA+_ATPase"/>
</dbReference>
<gene>
    <name evidence="8" type="ORF">IFK94_04840</name>
</gene>